<keyword evidence="5" id="KW-1185">Reference proteome</keyword>
<dbReference type="PANTHER" id="PTHR31302">
    <property type="entry name" value="TRANSMEMBRANE PROTEIN WITH METALLOPHOSPHOESTERASE DOMAIN-RELATED"/>
    <property type="match status" value="1"/>
</dbReference>
<gene>
    <name evidence="4" type="ORF">C7443_103404</name>
</gene>
<proteinExistence type="predicted"/>
<dbReference type="Proteomes" id="UP000246569">
    <property type="component" value="Unassembled WGS sequence"/>
</dbReference>
<comment type="caution">
    <text evidence="4">The sequence shown here is derived from an EMBL/GenBank/DDBJ whole genome shotgun (WGS) entry which is preliminary data.</text>
</comment>
<dbReference type="InterPro" id="IPR051158">
    <property type="entry name" value="Metallophosphoesterase_sf"/>
</dbReference>
<keyword evidence="2" id="KW-0378">Hydrolase</keyword>
<organism evidence="4 5">
    <name type="scientific">Plasticicumulans acidivorans</name>
    <dbReference type="NCBI Taxonomy" id="886464"/>
    <lineage>
        <taxon>Bacteria</taxon>
        <taxon>Pseudomonadati</taxon>
        <taxon>Pseudomonadota</taxon>
        <taxon>Gammaproteobacteria</taxon>
        <taxon>Candidatus Competibacteraceae</taxon>
        <taxon>Plasticicumulans</taxon>
    </lineage>
</organism>
<dbReference type="GO" id="GO:0008758">
    <property type="term" value="F:UDP-2,3-diacylglucosamine hydrolase activity"/>
    <property type="evidence" value="ECO:0007669"/>
    <property type="project" value="TreeGrafter"/>
</dbReference>
<dbReference type="InterPro" id="IPR029052">
    <property type="entry name" value="Metallo-depent_PP-like"/>
</dbReference>
<evidence type="ECO:0000256" key="2">
    <source>
        <dbReference type="ARBA" id="ARBA00022801"/>
    </source>
</evidence>
<dbReference type="OrthoDB" id="9780884at2"/>
<dbReference type="AlphaFoldDB" id="A0A317N2D8"/>
<protein>
    <recommendedName>
        <fullName evidence="3">Calcineurin-like phosphoesterase domain-containing protein</fullName>
    </recommendedName>
</protein>
<dbReference type="PANTHER" id="PTHR31302:SF31">
    <property type="entry name" value="PHOSPHODIESTERASE YAEI"/>
    <property type="match status" value="1"/>
</dbReference>
<dbReference type="Gene3D" id="3.60.21.10">
    <property type="match status" value="1"/>
</dbReference>
<reference evidence="4 5" key="1">
    <citation type="submission" date="2018-05" db="EMBL/GenBank/DDBJ databases">
        <title>Genomic Encyclopedia of Type Strains, Phase IV (KMG-IV): sequencing the most valuable type-strain genomes for metagenomic binning, comparative biology and taxonomic classification.</title>
        <authorList>
            <person name="Goeker M."/>
        </authorList>
    </citation>
    <scope>NUCLEOTIDE SEQUENCE [LARGE SCALE GENOMIC DNA]</scope>
    <source>
        <strain evidence="4 5">DSM 23606</strain>
    </source>
</reference>
<dbReference type="RefSeq" id="WP_110017952.1">
    <property type="nucleotide sequence ID" value="NZ_QGTJ01000003.1"/>
</dbReference>
<evidence type="ECO:0000313" key="5">
    <source>
        <dbReference type="Proteomes" id="UP000246569"/>
    </source>
</evidence>
<accession>A0A317N2D8</accession>
<dbReference type="GO" id="GO:0009245">
    <property type="term" value="P:lipid A biosynthetic process"/>
    <property type="evidence" value="ECO:0007669"/>
    <property type="project" value="TreeGrafter"/>
</dbReference>
<evidence type="ECO:0000256" key="1">
    <source>
        <dbReference type="ARBA" id="ARBA00022723"/>
    </source>
</evidence>
<evidence type="ECO:0000259" key="3">
    <source>
        <dbReference type="Pfam" id="PF00149"/>
    </source>
</evidence>
<dbReference type="InterPro" id="IPR004843">
    <property type="entry name" value="Calcineurin-like_PHP"/>
</dbReference>
<feature type="domain" description="Calcineurin-like phosphoesterase" evidence="3">
    <location>
        <begin position="118"/>
        <end position="277"/>
    </location>
</feature>
<dbReference type="Pfam" id="PF00149">
    <property type="entry name" value="Metallophos"/>
    <property type="match status" value="1"/>
</dbReference>
<dbReference type="GO" id="GO:0046872">
    <property type="term" value="F:metal ion binding"/>
    <property type="evidence" value="ECO:0007669"/>
    <property type="project" value="UniProtKB-KW"/>
</dbReference>
<name>A0A317N2D8_9GAMM</name>
<dbReference type="SUPFAM" id="SSF56300">
    <property type="entry name" value="Metallo-dependent phosphatases"/>
    <property type="match status" value="1"/>
</dbReference>
<evidence type="ECO:0000313" key="4">
    <source>
        <dbReference type="EMBL" id="PWV63473.1"/>
    </source>
</evidence>
<sequence length="340" mass="37835">MSIQARRLAESPVLTGGVPPVQQVAAPLPPSDDERLRARLSELHLRQRLSMESAHGKAVFGYGRTFFHIENWYSIHAVIRGTLRLMGIYGRGQRNARALKVVHNPVTLPALPAAFSGLRLLHLSDLHLDGDPEYLHTLCERVQEVDADLTVITGDFRYRTHGDWRPAMAALERLRRLLPGEVYAILGNHDTVRMVPTIEDFGIRLLLNEHVVLERGADRLYLAGIDDPHYFCTDNIERAAENVPLDACAILLAHSPEAYWQAAHSGFDLLLAGHTHGGQLCLPGGFALMTNADCPRSFCRGPFRYCDMQGYTSAGTGSSIVSVRFNCPPELVVHELRRPQ</sequence>
<dbReference type="GO" id="GO:0016020">
    <property type="term" value="C:membrane"/>
    <property type="evidence" value="ECO:0007669"/>
    <property type="project" value="GOC"/>
</dbReference>
<keyword evidence="1" id="KW-0479">Metal-binding</keyword>
<dbReference type="EMBL" id="QGTJ01000003">
    <property type="protein sequence ID" value="PWV63473.1"/>
    <property type="molecule type" value="Genomic_DNA"/>
</dbReference>